<dbReference type="AlphaFoldDB" id="A0A5C3DQD5"/>
<feature type="region of interest" description="Disordered" evidence="9">
    <location>
        <begin position="1"/>
        <end position="25"/>
    </location>
</feature>
<accession>A0A5C3DQD5</accession>
<dbReference type="InterPro" id="IPR022533">
    <property type="entry name" value="Cox20"/>
</dbReference>
<evidence type="ECO:0000256" key="3">
    <source>
        <dbReference type="ARBA" id="ARBA00017689"/>
    </source>
</evidence>
<dbReference type="Proteomes" id="UP000324022">
    <property type="component" value="Unassembled WGS sequence"/>
</dbReference>
<evidence type="ECO:0000256" key="7">
    <source>
        <dbReference type="ARBA" id="ARBA00023128"/>
    </source>
</evidence>
<comment type="subcellular location">
    <subcellularLocation>
        <location evidence="1">Mitochondrion inner membrane</location>
    </subcellularLocation>
</comment>
<dbReference type="GO" id="GO:0005743">
    <property type="term" value="C:mitochondrial inner membrane"/>
    <property type="evidence" value="ECO:0007669"/>
    <property type="project" value="UniProtKB-SubCell"/>
</dbReference>
<dbReference type="GO" id="GO:0033617">
    <property type="term" value="P:mitochondrial respiratory chain complex IV assembly"/>
    <property type="evidence" value="ECO:0007669"/>
    <property type="project" value="InterPro"/>
</dbReference>
<evidence type="ECO:0000256" key="10">
    <source>
        <dbReference type="SAM" id="Phobius"/>
    </source>
</evidence>
<protein>
    <recommendedName>
        <fullName evidence="3">Cytochrome c oxidase assembly protein COX20, mitochondrial</fullName>
    </recommendedName>
</protein>
<comment type="similarity">
    <text evidence="2">Belongs to the COX20 family.</text>
</comment>
<keyword evidence="7" id="KW-0496">Mitochondrion</keyword>
<dbReference type="PANTHER" id="PTHR31586:SF1">
    <property type="entry name" value="CYTOCHROME C OXIDASE ASSEMBLY PROTEIN COX20, MITOCHONDRIAL"/>
    <property type="match status" value="1"/>
</dbReference>
<evidence type="ECO:0000256" key="1">
    <source>
        <dbReference type="ARBA" id="ARBA00004273"/>
    </source>
</evidence>
<name>A0A5C3DQD5_9BASI</name>
<sequence length="146" mass="15271">MSRLHEPTQAQLIGDSGESGSGASGAKAEATKLRAALSSIDPVKDFTRIGSMPCARGSLLMGMATAAGVIGISLVAGRGLRRGLNWGVGSFCFVSLASFETCRRNIKAEQMRMKTVIESYKKSGRQASLTSLAQSEQQGQTQTGSA</sequence>
<evidence type="ECO:0000256" key="4">
    <source>
        <dbReference type="ARBA" id="ARBA00022692"/>
    </source>
</evidence>
<evidence type="ECO:0000256" key="6">
    <source>
        <dbReference type="ARBA" id="ARBA00022989"/>
    </source>
</evidence>
<dbReference type="PANTHER" id="PTHR31586">
    <property type="entry name" value="CYTOCHROME C OXIDASE PROTEIN 20"/>
    <property type="match status" value="1"/>
</dbReference>
<keyword evidence="4 10" id="KW-0812">Transmembrane</keyword>
<keyword evidence="12" id="KW-1185">Reference proteome</keyword>
<keyword evidence="5" id="KW-0999">Mitochondrion inner membrane</keyword>
<proteinExistence type="inferred from homology"/>
<keyword evidence="6 10" id="KW-1133">Transmembrane helix</keyword>
<evidence type="ECO:0000256" key="5">
    <source>
        <dbReference type="ARBA" id="ARBA00022792"/>
    </source>
</evidence>
<evidence type="ECO:0000256" key="9">
    <source>
        <dbReference type="SAM" id="MobiDB-lite"/>
    </source>
</evidence>
<dbReference type="Pfam" id="PF12597">
    <property type="entry name" value="Cox20"/>
    <property type="match status" value="1"/>
</dbReference>
<evidence type="ECO:0000313" key="11">
    <source>
        <dbReference type="EMBL" id="SPO20555.1"/>
    </source>
</evidence>
<evidence type="ECO:0000256" key="8">
    <source>
        <dbReference type="ARBA" id="ARBA00023136"/>
    </source>
</evidence>
<dbReference type="EMBL" id="OOIN01000002">
    <property type="protein sequence ID" value="SPO20555.1"/>
    <property type="molecule type" value="Genomic_DNA"/>
</dbReference>
<organism evidence="11 12">
    <name type="scientific">Ustilago trichophora</name>
    <dbReference type="NCBI Taxonomy" id="86804"/>
    <lineage>
        <taxon>Eukaryota</taxon>
        <taxon>Fungi</taxon>
        <taxon>Dikarya</taxon>
        <taxon>Basidiomycota</taxon>
        <taxon>Ustilaginomycotina</taxon>
        <taxon>Ustilaginomycetes</taxon>
        <taxon>Ustilaginales</taxon>
        <taxon>Ustilaginaceae</taxon>
        <taxon>Ustilago</taxon>
    </lineage>
</organism>
<feature type="transmembrane region" description="Helical" evidence="10">
    <location>
        <begin position="58"/>
        <end position="77"/>
    </location>
</feature>
<evidence type="ECO:0000313" key="12">
    <source>
        <dbReference type="Proteomes" id="UP000324022"/>
    </source>
</evidence>
<reference evidence="11 12" key="1">
    <citation type="submission" date="2018-03" db="EMBL/GenBank/DDBJ databases">
        <authorList>
            <person name="Guldener U."/>
        </authorList>
    </citation>
    <scope>NUCLEOTIDE SEQUENCE [LARGE SCALE GENOMIC DNA]</scope>
    <source>
        <strain evidence="11 12">NBRC100155</strain>
    </source>
</reference>
<evidence type="ECO:0000256" key="2">
    <source>
        <dbReference type="ARBA" id="ARBA00009575"/>
    </source>
</evidence>
<dbReference type="OrthoDB" id="14603at2759"/>
<gene>
    <name evidence="11" type="ORF">UTRI_00031</name>
</gene>
<keyword evidence="8 10" id="KW-0472">Membrane</keyword>